<evidence type="ECO:0000313" key="3">
    <source>
        <dbReference type="RefSeq" id="XP_039114251.1"/>
    </source>
</evidence>
<dbReference type="Pfam" id="PF07911">
    <property type="entry name" value="DUF1677"/>
    <property type="match status" value="1"/>
</dbReference>
<organism evidence="2 3">
    <name type="scientific">Dioscorea cayennensis subsp. rotundata</name>
    <name type="common">White Guinea yam</name>
    <name type="synonym">Dioscorea rotundata</name>
    <dbReference type="NCBI Taxonomy" id="55577"/>
    <lineage>
        <taxon>Eukaryota</taxon>
        <taxon>Viridiplantae</taxon>
        <taxon>Streptophyta</taxon>
        <taxon>Embryophyta</taxon>
        <taxon>Tracheophyta</taxon>
        <taxon>Spermatophyta</taxon>
        <taxon>Magnoliopsida</taxon>
        <taxon>Liliopsida</taxon>
        <taxon>Dioscoreales</taxon>
        <taxon>Dioscoreaceae</taxon>
        <taxon>Dioscorea</taxon>
    </lineage>
</organism>
<evidence type="ECO:0000313" key="2">
    <source>
        <dbReference type="Proteomes" id="UP001515500"/>
    </source>
</evidence>
<accession>A0AB40AHF2</accession>
<reference evidence="3" key="1">
    <citation type="submission" date="2025-08" db="UniProtKB">
        <authorList>
            <consortium name="RefSeq"/>
        </authorList>
    </citation>
    <scope>IDENTIFICATION</scope>
</reference>
<dbReference type="GeneID" id="120249711"/>
<evidence type="ECO:0000256" key="1">
    <source>
        <dbReference type="SAM" id="MobiDB-lite"/>
    </source>
</evidence>
<dbReference type="InterPro" id="IPR012876">
    <property type="entry name" value="DUF1677_pln"/>
</dbReference>
<gene>
    <name evidence="3" type="primary">LOC120249711</name>
</gene>
<dbReference type="RefSeq" id="XP_039114251.1">
    <property type="nucleotide sequence ID" value="XM_039258317.1"/>
</dbReference>
<name>A0AB40AHF2_DIOCR</name>
<sequence length="115" mass="12810">MEIEQVQCDCCDLQEDCTQNYISEVKAKFDGKWLCGLCAEAVRDEVIRAKKIGYGMEEGMKAHMSFCRKFKSNPAVQVADGMKQMLRRRSGNMSGTSAPSMTAKNHGSHPENSDP</sequence>
<protein>
    <submittedName>
        <fullName evidence="3">Uncharacterized protein LOC120249711</fullName>
    </submittedName>
</protein>
<feature type="region of interest" description="Disordered" evidence="1">
    <location>
        <begin position="85"/>
        <end position="115"/>
    </location>
</feature>
<feature type="compositionally biased region" description="Polar residues" evidence="1">
    <location>
        <begin position="91"/>
        <end position="105"/>
    </location>
</feature>
<proteinExistence type="predicted"/>
<dbReference type="PANTHER" id="PTHR33108">
    <property type="entry name" value="OS01G0745000 PROTEIN"/>
    <property type="match status" value="1"/>
</dbReference>
<dbReference type="Proteomes" id="UP001515500">
    <property type="component" value="Chromosome 19"/>
</dbReference>
<dbReference type="AlphaFoldDB" id="A0AB40AHF2"/>
<dbReference type="PANTHER" id="PTHR33108:SF2">
    <property type="entry name" value="OS03G0665700 PROTEIN"/>
    <property type="match status" value="1"/>
</dbReference>
<keyword evidence="2" id="KW-1185">Reference proteome</keyword>